<evidence type="ECO:0008006" key="3">
    <source>
        <dbReference type="Google" id="ProtNLM"/>
    </source>
</evidence>
<dbReference type="Proteomes" id="UP000252477">
    <property type="component" value="Chromosome"/>
</dbReference>
<dbReference type="OrthoDB" id="9889694at2"/>
<reference evidence="2" key="1">
    <citation type="journal article" date="2018" name="Microbiol. Resour. Announc.">
        <title>Complete Sequence and Annotation of the Mycoplasma phocidae Strain 105T Genome.</title>
        <authorList>
            <person name="Frasca S. Jr."/>
            <person name="Kutish G.F."/>
            <person name="Michaels D.L."/>
            <person name="Brown D.R."/>
        </authorList>
    </citation>
    <scope>NUCLEOTIDE SEQUENCE [LARGE SCALE GENOMIC DNA]</scope>
    <source>
        <strain evidence="2">105</strain>
    </source>
</reference>
<dbReference type="AlphaFoldDB" id="A0A2Z5IQC0"/>
<organism evidence="1 2">
    <name type="scientific">[Mycoplasma] phocae</name>
    <dbReference type="NCBI Taxonomy" id="142651"/>
    <lineage>
        <taxon>Bacteria</taxon>
        <taxon>Bacillati</taxon>
        <taxon>Mycoplasmatota</taxon>
        <taxon>Mycoplasmoidales</taxon>
        <taxon>Metamycoplasmataceae</taxon>
        <taxon>Metamycoplasma</taxon>
    </lineage>
</organism>
<dbReference type="EMBL" id="CP029295">
    <property type="protein sequence ID" value="AXE60919.1"/>
    <property type="molecule type" value="Genomic_DNA"/>
</dbReference>
<evidence type="ECO:0000313" key="2">
    <source>
        <dbReference type="Proteomes" id="UP000252477"/>
    </source>
</evidence>
<evidence type="ECO:0000313" key="1">
    <source>
        <dbReference type="EMBL" id="AXE60919.1"/>
    </source>
</evidence>
<keyword evidence="2" id="KW-1185">Reference proteome</keyword>
<dbReference type="RefSeq" id="WP_114191020.1">
    <property type="nucleotide sequence ID" value="NZ_CP029295.1"/>
</dbReference>
<protein>
    <recommendedName>
        <fullName evidence="3">Lipoprotein</fullName>
    </recommendedName>
</protein>
<name>A0A2Z5IQC0_9BACT</name>
<dbReference type="KEGG" id="mpho:DA803_02330"/>
<dbReference type="PROSITE" id="PS51257">
    <property type="entry name" value="PROKAR_LIPOPROTEIN"/>
    <property type="match status" value="1"/>
</dbReference>
<sequence>MKNILNKKKLYISLGAIATVTVPIVVTSCSFSENLRYQFFNFAKKKILDMVGEVENYFKDDRDPDIEIFKDRLKAIVAEVKKTVISSDNTPEQFVNKYENEANDLFDLYAKIKKEKIRAIIDLYVSRTKASTLLNAISTFPNYKETADKLQATQSQIPDVDISTPKIKIEEYIAVSNNSLKEAKFAIEEISNKFEIDASSILKLV</sequence>
<gene>
    <name evidence="1" type="ORF">DA803_02330</name>
</gene>
<proteinExistence type="predicted"/>
<accession>A0A2Z5IQC0</accession>